<feature type="compositionally biased region" description="Low complexity" evidence="1">
    <location>
        <begin position="215"/>
        <end position="231"/>
    </location>
</feature>
<feature type="compositionally biased region" description="Polar residues" evidence="1">
    <location>
        <begin position="523"/>
        <end position="537"/>
    </location>
</feature>
<evidence type="ECO:0000256" key="1">
    <source>
        <dbReference type="SAM" id="MobiDB-lite"/>
    </source>
</evidence>
<protein>
    <recommendedName>
        <fullName evidence="6">Coilin</fullName>
    </recommendedName>
</protein>
<organism evidence="4 5">
    <name type="scientific">Citrullus colocynthis</name>
    <name type="common">colocynth</name>
    <dbReference type="NCBI Taxonomy" id="252529"/>
    <lineage>
        <taxon>Eukaryota</taxon>
        <taxon>Viridiplantae</taxon>
        <taxon>Streptophyta</taxon>
        <taxon>Embryophyta</taxon>
        <taxon>Tracheophyta</taxon>
        <taxon>Spermatophyta</taxon>
        <taxon>Magnoliopsida</taxon>
        <taxon>eudicotyledons</taxon>
        <taxon>Gunneridae</taxon>
        <taxon>Pentapetalae</taxon>
        <taxon>rosids</taxon>
        <taxon>fabids</taxon>
        <taxon>Cucurbitales</taxon>
        <taxon>Cucurbitaceae</taxon>
        <taxon>Benincaseae</taxon>
        <taxon>Citrullus</taxon>
    </lineage>
</organism>
<feature type="compositionally biased region" description="Basic and acidic residues" evidence="1">
    <location>
        <begin position="249"/>
        <end position="272"/>
    </location>
</feature>
<keyword evidence="5" id="KW-1185">Reference proteome</keyword>
<reference evidence="4 5" key="1">
    <citation type="submission" date="2024-03" db="EMBL/GenBank/DDBJ databases">
        <authorList>
            <person name="Gkanogiannis A."/>
            <person name="Becerra Lopez-Lavalle L."/>
        </authorList>
    </citation>
    <scope>NUCLEOTIDE SEQUENCE [LARGE SCALE GENOMIC DNA]</scope>
</reference>
<dbReference type="PANTHER" id="PTHR15197:SF0">
    <property type="entry name" value="COILIN"/>
    <property type="match status" value="1"/>
</dbReference>
<feature type="region of interest" description="Disordered" evidence="1">
    <location>
        <begin position="128"/>
        <end position="299"/>
    </location>
</feature>
<evidence type="ECO:0000313" key="5">
    <source>
        <dbReference type="Proteomes" id="UP001642487"/>
    </source>
</evidence>
<feature type="compositionally biased region" description="Polar residues" evidence="1">
    <location>
        <begin position="237"/>
        <end position="247"/>
    </location>
</feature>
<gene>
    <name evidence="4" type="ORF">CITCOLO1_LOCUS8400</name>
</gene>
<feature type="compositionally biased region" description="Basic and acidic residues" evidence="1">
    <location>
        <begin position="192"/>
        <end position="208"/>
    </location>
</feature>
<evidence type="ECO:0008006" key="6">
    <source>
        <dbReference type="Google" id="ProtNLM"/>
    </source>
</evidence>
<dbReference type="InterPro" id="IPR056398">
    <property type="entry name" value="Tudor_Coilin"/>
</dbReference>
<feature type="region of interest" description="Disordered" evidence="1">
    <location>
        <begin position="523"/>
        <end position="557"/>
    </location>
</feature>
<sequence>MMEIVRLRVLFKDKDLLTESLTGLSRSWIVLKPHLRTISDLSSYILSVFRLQDVCPNGLILSMDGFVLPPFESVCILKDKDIVRVKKKKSKGISLNDSNRLIETEEFRERKPVDKGVKLLADKEFENESNGYESVSEEDEPNATLPVKPAPLGKRVSKKRKASKISRNSKKKKNKSSLTEDFPTIVANVQHANEKHDKRNHLKSDDLPQKVLVKSDSSSSSSKCEPDTSSSVEIDGRSNNIVKSTANAERVDQLEAGGRHVELSDTAGESKKCPSRSTRRKKAKRRWLRERAQNEEQQQQVFETNLYQGPSQNDDVDMDDDTIPVVVKPGHIRFEPVGKVVTDQAEQQKQNHFPKETLHWNGITNKKKGQKWGKEKTPSWKRNNSDNCTGEPLQLPSSETEQPKTPVPVVCSINFDELQPCTGLPQEGDLIAYRLIELSSTWTPEISSFRAGKVSWYDAESNRIMLTPVPEYPLPVKKEIDEDSDLQLDTTPYGEDGSLKIDFASLVDLRLIRQGNLDTSRTAVNQEITSSKQTAESSKLVHKNGDANNTRPGNGKVSAWDEISAALNAKKAELSKNDGWNQEESSGRRSWSYRALRGSALGPTMALLRAQNEL</sequence>
<dbReference type="EMBL" id="OZ021737">
    <property type="protein sequence ID" value="CAK9316536.1"/>
    <property type="molecule type" value="Genomic_DNA"/>
</dbReference>
<dbReference type="InterPro" id="IPR024822">
    <property type="entry name" value="Coilin"/>
</dbReference>
<feature type="domain" description="Coilin N-terminal" evidence="2">
    <location>
        <begin position="5"/>
        <end position="177"/>
    </location>
</feature>
<evidence type="ECO:0000313" key="4">
    <source>
        <dbReference type="EMBL" id="CAK9316536.1"/>
    </source>
</evidence>
<evidence type="ECO:0000259" key="2">
    <source>
        <dbReference type="Pfam" id="PF15862"/>
    </source>
</evidence>
<accession>A0ABP0YBP2</accession>
<dbReference type="Pfam" id="PF15862">
    <property type="entry name" value="Coilin_N"/>
    <property type="match status" value="1"/>
</dbReference>
<feature type="domain" description="Coilin tudor" evidence="3">
    <location>
        <begin position="412"/>
        <end position="514"/>
    </location>
</feature>
<evidence type="ECO:0000259" key="3">
    <source>
        <dbReference type="Pfam" id="PF23086"/>
    </source>
</evidence>
<feature type="compositionally biased region" description="Basic residues" evidence="1">
    <location>
        <begin position="155"/>
        <end position="175"/>
    </location>
</feature>
<dbReference type="PANTHER" id="PTHR15197">
    <property type="entry name" value="COILIN P80"/>
    <property type="match status" value="1"/>
</dbReference>
<dbReference type="Pfam" id="PF23086">
    <property type="entry name" value="Tudor_Coilin"/>
    <property type="match status" value="1"/>
</dbReference>
<name>A0ABP0YBP2_9ROSI</name>
<proteinExistence type="predicted"/>
<dbReference type="InterPro" id="IPR031722">
    <property type="entry name" value="Coilin_N"/>
</dbReference>
<feature type="region of interest" description="Disordered" evidence="1">
    <location>
        <begin position="364"/>
        <end position="404"/>
    </location>
</feature>
<dbReference type="Proteomes" id="UP001642487">
    <property type="component" value="Chromosome 3"/>
</dbReference>
<feature type="compositionally biased region" description="Basic residues" evidence="1">
    <location>
        <begin position="273"/>
        <end position="288"/>
    </location>
</feature>